<dbReference type="PANTHER" id="PTHR32077:SF54">
    <property type="entry name" value="FASCICLIN-LIKE ARABINOGALACTAN PROTEIN 13-RELATED"/>
    <property type="match status" value="1"/>
</dbReference>
<keyword evidence="6" id="KW-0654">Proteoglycan</keyword>
<feature type="region of interest" description="Disordered" evidence="10">
    <location>
        <begin position="182"/>
        <end position="219"/>
    </location>
</feature>
<dbReference type="AlphaFoldDB" id="A0A7N0ZRP4"/>
<dbReference type="Gramene" id="Kaladp0019s0074.1.v1.1">
    <property type="protein sequence ID" value="Kaladp0019s0074.1.v1.1.CDS.1"/>
    <property type="gene ID" value="Kaladp0019s0074.v1.1"/>
</dbReference>
<name>A0A7N0ZRP4_KALFE</name>
<evidence type="ECO:0000256" key="6">
    <source>
        <dbReference type="ARBA" id="ARBA00022974"/>
    </source>
</evidence>
<evidence type="ECO:0000256" key="2">
    <source>
        <dbReference type="ARBA" id="ARBA00007843"/>
    </source>
</evidence>
<feature type="compositionally biased region" description="Polar residues" evidence="10">
    <location>
        <begin position="205"/>
        <end position="217"/>
    </location>
</feature>
<dbReference type="OMA" id="WEGVAIM"/>
<evidence type="ECO:0000259" key="12">
    <source>
        <dbReference type="PROSITE" id="PS50213"/>
    </source>
</evidence>
<keyword evidence="4" id="KW-0336">GPI-anchor</keyword>
<dbReference type="GO" id="GO:0009834">
    <property type="term" value="P:plant-type secondary cell wall biogenesis"/>
    <property type="evidence" value="ECO:0007669"/>
    <property type="project" value="UniProtKB-ARBA"/>
</dbReference>
<keyword evidence="14" id="KW-1185">Reference proteome</keyword>
<evidence type="ECO:0000256" key="7">
    <source>
        <dbReference type="ARBA" id="ARBA00023136"/>
    </source>
</evidence>
<keyword evidence="3" id="KW-1003">Cell membrane</keyword>
<dbReference type="EnsemblPlants" id="Kaladp0019s0074.1.v1.1">
    <property type="protein sequence ID" value="Kaladp0019s0074.1.v1.1.CDS.1"/>
    <property type="gene ID" value="Kaladp0019s0074.v1.1"/>
</dbReference>
<dbReference type="FunFam" id="2.30.180.10:FF:000006">
    <property type="entry name" value="Fasciclin-like arabinogalactan protein 11"/>
    <property type="match status" value="1"/>
</dbReference>
<feature type="signal peptide" evidence="11">
    <location>
        <begin position="1"/>
        <end position="24"/>
    </location>
</feature>
<sequence length="239" mass="25130">MASKLATLLFIASLLLILSTQTLAQTPTAPAPASSGLPNVTGILDKAGQYTKLILLLEKTQLATQLENQLNTSSEGLTLLAPTDNAFNNLPSGTVNSLSNQEQVELILYHVLPKYYALVDFSTVSNPVRTQGQDGLNFTSQSNQLNVSSGLVTTQINNPLRQQFPLAVYQVDQVLLPLSLFGAKPPASPPPPPPASDKTADAPTNASSDKNDSSGSGRMNAGMGLVVGLVVLCARAFLS</sequence>
<comment type="function">
    <text evidence="9">May be a cell surface adhesion protein.</text>
</comment>
<evidence type="ECO:0000256" key="10">
    <source>
        <dbReference type="SAM" id="MobiDB-lite"/>
    </source>
</evidence>
<dbReference type="SUPFAM" id="SSF82153">
    <property type="entry name" value="FAS1 domain"/>
    <property type="match status" value="1"/>
</dbReference>
<reference evidence="13" key="1">
    <citation type="submission" date="2021-01" db="UniProtKB">
        <authorList>
            <consortium name="EnsemblPlants"/>
        </authorList>
    </citation>
    <scope>IDENTIFICATION</scope>
</reference>
<dbReference type="Proteomes" id="UP000594263">
    <property type="component" value="Unplaced"/>
</dbReference>
<dbReference type="Gene3D" id="2.30.180.10">
    <property type="entry name" value="FAS1 domain"/>
    <property type="match status" value="1"/>
</dbReference>
<dbReference type="SMART" id="SM00554">
    <property type="entry name" value="FAS1"/>
    <property type="match status" value="1"/>
</dbReference>
<dbReference type="PROSITE" id="PS50213">
    <property type="entry name" value="FAS1"/>
    <property type="match status" value="1"/>
</dbReference>
<dbReference type="InterPro" id="IPR036378">
    <property type="entry name" value="FAS1_dom_sf"/>
</dbReference>
<evidence type="ECO:0000256" key="1">
    <source>
        <dbReference type="ARBA" id="ARBA00004609"/>
    </source>
</evidence>
<evidence type="ECO:0000313" key="14">
    <source>
        <dbReference type="Proteomes" id="UP000594263"/>
    </source>
</evidence>
<evidence type="ECO:0000256" key="5">
    <source>
        <dbReference type="ARBA" id="ARBA00022729"/>
    </source>
</evidence>
<evidence type="ECO:0000256" key="11">
    <source>
        <dbReference type="SAM" id="SignalP"/>
    </source>
</evidence>
<evidence type="ECO:0000256" key="9">
    <source>
        <dbReference type="ARBA" id="ARBA00024686"/>
    </source>
</evidence>
<accession>A0A7N0ZRP4</accession>
<evidence type="ECO:0000256" key="8">
    <source>
        <dbReference type="ARBA" id="ARBA00023180"/>
    </source>
</evidence>
<evidence type="ECO:0000256" key="3">
    <source>
        <dbReference type="ARBA" id="ARBA00022475"/>
    </source>
</evidence>
<proteinExistence type="inferred from homology"/>
<feature type="domain" description="FAS1" evidence="12">
    <location>
        <begin position="37"/>
        <end position="175"/>
    </location>
</feature>
<protein>
    <recommendedName>
        <fullName evidence="12">FAS1 domain-containing protein</fullName>
    </recommendedName>
</protein>
<comment type="subcellular location">
    <subcellularLocation>
        <location evidence="1">Cell membrane</location>
        <topology evidence="1">Lipid-anchor</topology>
        <topology evidence="1">GPI-anchor</topology>
    </subcellularLocation>
</comment>
<keyword evidence="8" id="KW-0325">Glycoprotein</keyword>
<dbReference type="PANTHER" id="PTHR32077">
    <property type="entry name" value="FASCICLIN-LIKE ARABINOGALACTAN PROTEIN"/>
    <property type="match status" value="1"/>
</dbReference>
<dbReference type="Pfam" id="PF02469">
    <property type="entry name" value="Fasciclin"/>
    <property type="match status" value="1"/>
</dbReference>
<keyword evidence="7" id="KW-0472">Membrane</keyword>
<dbReference type="InterPro" id="IPR045003">
    <property type="entry name" value="FLA_A"/>
</dbReference>
<evidence type="ECO:0000256" key="4">
    <source>
        <dbReference type="ARBA" id="ARBA00022622"/>
    </source>
</evidence>
<feature type="compositionally biased region" description="Pro residues" evidence="10">
    <location>
        <begin position="186"/>
        <end position="195"/>
    </location>
</feature>
<dbReference type="GO" id="GO:0098552">
    <property type="term" value="C:side of membrane"/>
    <property type="evidence" value="ECO:0007669"/>
    <property type="project" value="UniProtKB-KW"/>
</dbReference>
<organism evidence="13 14">
    <name type="scientific">Kalanchoe fedtschenkoi</name>
    <name type="common">Lavender scallops</name>
    <name type="synonym">South American air plant</name>
    <dbReference type="NCBI Taxonomy" id="63787"/>
    <lineage>
        <taxon>Eukaryota</taxon>
        <taxon>Viridiplantae</taxon>
        <taxon>Streptophyta</taxon>
        <taxon>Embryophyta</taxon>
        <taxon>Tracheophyta</taxon>
        <taxon>Spermatophyta</taxon>
        <taxon>Magnoliopsida</taxon>
        <taxon>eudicotyledons</taxon>
        <taxon>Gunneridae</taxon>
        <taxon>Pentapetalae</taxon>
        <taxon>Saxifragales</taxon>
        <taxon>Crassulaceae</taxon>
        <taxon>Kalanchoe</taxon>
    </lineage>
</organism>
<dbReference type="InterPro" id="IPR000782">
    <property type="entry name" value="FAS1_domain"/>
</dbReference>
<comment type="similarity">
    <text evidence="2">Belongs to the fasciclin-like AGP family.</text>
</comment>
<dbReference type="GO" id="GO:0005886">
    <property type="term" value="C:plasma membrane"/>
    <property type="evidence" value="ECO:0007669"/>
    <property type="project" value="UniProtKB-SubCell"/>
</dbReference>
<evidence type="ECO:0000313" key="13">
    <source>
        <dbReference type="EnsemblPlants" id="Kaladp0019s0074.1.v1.1.CDS.1"/>
    </source>
</evidence>
<keyword evidence="4" id="KW-0449">Lipoprotein</keyword>
<keyword evidence="5 11" id="KW-0732">Signal</keyword>
<feature type="chain" id="PRO_5029705351" description="FAS1 domain-containing protein" evidence="11">
    <location>
        <begin position="25"/>
        <end position="239"/>
    </location>
</feature>